<sequence length="563" mass="61506">MSRFPGSWIISELQDIVPAPQQDIIDGPFGSNLKASEYVDAGVPIIRLQNVSRCKFIEKNIKYLSRAKSEQLFRHNFLSGDIVITKLGDPLGKAAIVPPALEFGIIVADIVRLRINENFANGKYIAYAINSPAVCTYLASITKGTTRQRVNLGNIRGLSIPLAPLPEQKRIADKLDSMLARVDACRERLARVQPLLKRFRQSVLAAATSGRLTEDWRAERAPDYKSGAQVSVGGLVDQAAISQECSASQAQPGLLAAASLGSASYSSQCWAGPTDNPANTQSNVLGNERSFLSPLNNVRKRIEQELKGKRRDEVMQLFSVVRTSEDLPKYWYTCPVGVVGLVLNGSTPSRADVSLWGGEIPWVSSGEVRNNLIHEARECISQAGFDSCSVKVLPKGSVLIAMIGEGKTRGQSAILKIEATINQNIAAVVPFDEVISSEYLWYSFQAKYEENRSEGSGTGPQALNCQRVRELLIHLPPLEEQYEIVRRVETLFAFADRLEARLAATQSAADKLTPSLLAKAFRGELVPQDPNDEPAAELLKRLAAQRAAVPKPKRGRKAACAGD</sequence>
<dbReference type="REBASE" id="360248">
    <property type="entry name" value="S.Csp2571ORF18030P"/>
</dbReference>
<protein>
    <submittedName>
        <fullName evidence="5">Type I restriction endonuclease subunit S</fullName>
    </submittedName>
</protein>
<proteinExistence type="inferred from homology"/>
<evidence type="ECO:0000256" key="3">
    <source>
        <dbReference type="ARBA" id="ARBA00023125"/>
    </source>
</evidence>
<keyword evidence="5" id="KW-0540">Nuclease</keyword>
<gene>
    <name evidence="5" type="ORF">FYK34_18035</name>
</gene>
<organism evidence="5 6">
    <name type="scientific">Chromobacterium paludis</name>
    <dbReference type="NCBI Taxonomy" id="2605945"/>
    <lineage>
        <taxon>Bacteria</taxon>
        <taxon>Pseudomonadati</taxon>
        <taxon>Pseudomonadota</taxon>
        <taxon>Betaproteobacteria</taxon>
        <taxon>Neisseriales</taxon>
        <taxon>Chromobacteriaceae</taxon>
        <taxon>Chromobacterium</taxon>
    </lineage>
</organism>
<evidence type="ECO:0000313" key="5">
    <source>
        <dbReference type="EMBL" id="QEL57331.1"/>
    </source>
</evidence>
<keyword evidence="5" id="KW-0378">Hydrolase</keyword>
<dbReference type="Pfam" id="PF01420">
    <property type="entry name" value="Methylase_S"/>
    <property type="match status" value="2"/>
</dbReference>
<dbReference type="EMBL" id="CP043473">
    <property type="protein sequence ID" value="QEL57331.1"/>
    <property type="molecule type" value="Genomic_DNA"/>
</dbReference>
<feature type="domain" description="Type I restriction modification DNA specificity" evidence="4">
    <location>
        <begin position="82"/>
        <end position="184"/>
    </location>
</feature>
<dbReference type="CDD" id="cd17247">
    <property type="entry name" value="RMtype1_S_Eco2747I-TRD2-CR2_like"/>
    <property type="match status" value="1"/>
</dbReference>
<accession>A0A5C1DKT3</accession>
<dbReference type="RefSeq" id="WP_149298884.1">
    <property type="nucleotide sequence ID" value="NZ_CP043473.1"/>
</dbReference>
<comment type="similarity">
    <text evidence="1">Belongs to the type-I restriction system S methylase family.</text>
</comment>
<dbReference type="InterPro" id="IPR000055">
    <property type="entry name" value="Restrct_endonuc_typeI_TRD"/>
</dbReference>
<evidence type="ECO:0000256" key="2">
    <source>
        <dbReference type="ARBA" id="ARBA00022747"/>
    </source>
</evidence>
<keyword evidence="3" id="KW-0238">DNA-binding</keyword>
<keyword evidence="6" id="KW-1185">Reference proteome</keyword>
<reference evidence="5 6" key="1">
    <citation type="submission" date="2019-08" db="EMBL/GenBank/DDBJ databases">
        <title>Chromobacterium paludis, a novel bacterium isolated from a Maryland marsh pond.</title>
        <authorList>
            <person name="Blackburn M.B."/>
            <person name="Gundersen-Rindal D.E."/>
        </authorList>
    </citation>
    <scope>NUCLEOTIDE SEQUENCE [LARGE SCALE GENOMIC DNA]</scope>
    <source>
        <strain evidence="6">IIBBL 257-1</strain>
    </source>
</reference>
<dbReference type="SUPFAM" id="SSF116734">
    <property type="entry name" value="DNA methylase specificity domain"/>
    <property type="match status" value="2"/>
</dbReference>
<evidence type="ECO:0000313" key="6">
    <source>
        <dbReference type="Proteomes" id="UP000322079"/>
    </source>
</evidence>
<dbReference type="GO" id="GO:0003677">
    <property type="term" value="F:DNA binding"/>
    <property type="evidence" value="ECO:0007669"/>
    <property type="project" value="UniProtKB-KW"/>
</dbReference>
<dbReference type="InterPro" id="IPR044946">
    <property type="entry name" value="Restrct_endonuc_typeI_TRD_sf"/>
</dbReference>
<evidence type="ECO:0000256" key="1">
    <source>
        <dbReference type="ARBA" id="ARBA00010923"/>
    </source>
</evidence>
<dbReference type="GO" id="GO:0009307">
    <property type="term" value="P:DNA restriction-modification system"/>
    <property type="evidence" value="ECO:0007669"/>
    <property type="project" value="UniProtKB-KW"/>
</dbReference>
<dbReference type="KEGG" id="chrm:FYK34_18035"/>
<dbReference type="Gene3D" id="3.90.220.20">
    <property type="entry name" value="DNA methylase specificity domains"/>
    <property type="match status" value="2"/>
</dbReference>
<dbReference type="PANTHER" id="PTHR43140:SF1">
    <property type="entry name" value="TYPE I RESTRICTION ENZYME ECOKI SPECIFICITY SUBUNIT"/>
    <property type="match status" value="1"/>
</dbReference>
<dbReference type="InterPro" id="IPR051212">
    <property type="entry name" value="Type-I_RE_S_subunit"/>
</dbReference>
<dbReference type="GO" id="GO:0004519">
    <property type="term" value="F:endonuclease activity"/>
    <property type="evidence" value="ECO:0007669"/>
    <property type="project" value="UniProtKB-KW"/>
</dbReference>
<evidence type="ECO:0000259" key="4">
    <source>
        <dbReference type="Pfam" id="PF01420"/>
    </source>
</evidence>
<dbReference type="Proteomes" id="UP000322079">
    <property type="component" value="Chromosome"/>
</dbReference>
<dbReference type="AlphaFoldDB" id="A0A5C1DKT3"/>
<keyword evidence="2" id="KW-0680">Restriction system</keyword>
<name>A0A5C1DKT3_9NEIS</name>
<dbReference type="PANTHER" id="PTHR43140">
    <property type="entry name" value="TYPE-1 RESTRICTION ENZYME ECOKI SPECIFICITY PROTEIN"/>
    <property type="match status" value="1"/>
</dbReference>
<keyword evidence="5" id="KW-0255">Endonuclease</keyword>
<feature type="domain" description="Type I restriction modification DNA specificity" evidence="4">
    <location>
        <begin position="335"/>
        <end position="501"/>
    </location>
</feature>